<dbReference type="STRING" id="656061.D5GE06"/>
<dbReference type="Pfam" id="PF05183">
    <property type="entry name" value="RdRP"/>
    <property type="match status" value="1"/>
</dbReference>
<feature type="compositionally biased region" description="Gly residues" evidence="1">
    <location>
        <begin position="694"/>
        <end position="705"/>
    </location>
</feature>
<feature type="region of interest" description="Disordered" evidence="1">
    <location>
        <begin position="210"/>
        <end position="460"/>
    </location>
</feature>
<feature type="compositionally biased region" description="Polar residues" evidence="1">
    <location>
        <begin position="56"/>
        <end position="67"/>
    </location>
</feature>
<feature type="compositionally biased region" description="Basic and acidic residues" evidence="1">
    <location>
        <begin position="24"/>
        <end position="35"/>
    </location>
</feature>
<proteinExistence type="predicted"/>
<dbReference type="GO" id="GO:0030422">
    <property type="term" value="P:siRNA processing"/>
    <property type="evidence" value="ECO:0007669"/>
    <property type="project" value="TreeGrafter"/>
</dbReference>
<name>D5GE06_TUBMM</name>
<dbReference type="HOGENOM" id="CLU_240913_0_0_1"/>
<feature type="compositionally biased region" description="Basic and acidic residues" evidence="1">
    <location>
        <begin position="292"/>
        <end position="305"/>
    </location>
</feature>
<dbReference type="GO" id="GO:0031380">
    <property type="term" value="C:nuclear RNA-directed RNA polymerase complex"/>
    <property type="evidence" value="ECO:0007669"/>
    <property type="project" value="TreeGrafter"/>
</dbReference>
<dbReference type="InterPro" id="IPR057596">
    <property type="entry name" value="RDRP_core"/>
</dbReference>
<feature type="compositionally biased region" description="Acidic residues" evidence="1">
    <location>
        <begin position="382"/>
        <end position="391"/>
    </location>
</feature>
<feature type="region of interest" description="Disordered" evidence="1">
    <location>
        <begin position="651"/>
        <end position="711"/>
    </location>
</feature>
<dbReference type="InParanoid" id="D5GE06"/>
<sequence>MTSPKAQLAPATTSRGPLATVRMNPREESNDTELGRRLHKLNRVYGFHTHPKQPRPNWSGTRSSGPVTSPWVQKLDALLEFSLKEVDDSFHLLGQVVKKRGIPKDRKPGVDVRVELEKAYESILDEKLAEFRDRDESVVGLFGIGSGDCPKEEPKTWPCNERYEAQKVTQDFATLNLGSNRNREDIVFKGRGKNRCEEVISMESLAASRERKNTNMVQDMPREGSSQRRRQRKILSPMEMITGGEQRSPERPRNRKSQYELAKPKKMQRAGLAQHRYEMEVAGNEQEAPRWGWEKREEEEGEGYKHRPRQTIRKEERERLRQEEQERRFGGTRALLPRRLVGEDLGDPRQGVQEPSWRKRDRQPEPPFHTVQRPAQLVAGYEDNDTESDSDDTFHSASSSVAEPKWERKAVSTELEDEYGVSSIRVSSSKDHERRPILLGQRRRKEIRVPVKPVHGSGYSHASGSYGDPFHHSLSAASSSAPSSFVSSVFTRSITAGSFSSPKNSTFQTDITGDDSFRDGKEKPILYRSDTDQYDPQGHRTDNATEDDRTDVDEPEEDECFYPQEMIIPRPQARTSRRKQKSAALRQAESFKHTPLSPVPQSVVASETGEREERERAELVGFFDEKPLGPELLRAAEETGNVHWDFAAQHEAEQSPDGVSDKGGSWPEASRQVIPGTPQRPSPGPSEQSYEGGKVCGEGPGGGGAIDDEDPEFRVDAAFEAEMLRREEALNQGSANEPLRDIEHPLHTLPFHVQYEAARVALSNGVFPTNSDVSDSIHNYCDDLFAAKTYAEVLGIMKQYCPGAAMLEKSAESAWRGYKGRTGWTDKLYMTGRVSLKDPKARKLEDIAFDIQLNPLGRSTGNRFFNRFGSDRFLTLRLPDLTSRGQNGSTPGGMVAQRVEDWLVNEEIELANRKWRCFYAKEGKSRKRSLEDEKAFINETFVQAVLFATSGVGIGDDRDEMARLGFRGLDRKIRREMSVEDLLKWHIPLEGNEDVTVPKFWSRISLGFSTAVPSFKFEPSQVEIVRDMKSTTGEVMNDGCSVVSPKVMQEIRRILDLHETPTAVQARLGGAKGVWMIDPSIDWSSDEIFIKVTDSQLKYSGYADDQDWARMTLDILHISHEPRPATINIQLIPILENRGVPFQALKELTEEHLEEDLDELFQVIDKPVELRKWIYNRGSVGRARISFNGIQVTGSMPSTKHEMAILLLESGFLVRSCRVLMDHVRVMIDQYCEELKEKLHIRIPHSTTLLCVADPTGTLREGEVSLRFSNGFLDPKTLRRTQVITGDILVARNPAHIPSDIQKVKAVDIQPYHSLALRELQDVIVFSTQGDQSLASLLSGGDYDGDKPWVCWEERLVKPFTNSPTTYVEVDAMVAPWFNKSQTRVSGLNPSQPGFFERFLQIGLRSSFNDNFLGQCTSIWEKRCYEKNDIADLEALKLAKLCSLLVDAPKQGMSLRPGKVDEIRRKFSGAPIPAYKEKGSRVRAGATHIVDRLFQVADAKVNEKQQAFHDDIGKSEGQRDGDIVELFVREHEFAQKDETSPLWITLRHLTKELTLLRQDWADWIRNKRGGPDEFRAGVPNFLQRYRDIMPPAEQARDPVVARWIREGGASFTPWAILRASAAYSGWGGERGLVWYMAGIEICWIKCQKVSMRDSELGPRTMLDSMYAPLVTSTKFMSAMRDKVDGDVEVVDMEDEVDGWG</sequence>
<dbReference type="Proteomes" id="UP000006911">
    <property type="component" value="Unassembled WGS sequence"/>
</dbReference>
<dbReference type="GO" id="GO:0003723">
    <property type="term" value="F:RNA binding"/>
    <property type="evidence" value="ECO:0007669"/>
    <property type="project" value="UniProtKB-KW"/>
</dbReference>
<feature type="compositionally biased region" description="Basic and acidic residues" evidence="1">
    <location>
        <begin position="608"/>
        <end position="622"/>
    </location>
</feature>
<feature type="compositionally biased region" description="Basic and acidic residues" evidence="1">
    <location>
        <begin position="312"/>
        <end position="329"/>
    </location>
</feature>
<feature type="region of interest" description="Disordered" evidence="1">
    <location>
        <begin position="496"/>
        <end position="622"/>
    </location>
</feature>
<dbReference type="EMBL" id="FN430158">
    <property type="protein sequence ID" value="CAZ82749.1"/>
    <property type="molecule type" value="Genomic_DNA"/>
</dbReference>
<feature type="compositionally biased region" description="Polar residues" evidence="1">
    <location>
        <begin position="496"/>
        <end position="511"/>
    </location>
</feature>
<feature type="compositionally biased region" description="Acidic residues" evidence="1">
    <location>
        <begin position="548"/>
        <end position="560"/>
    </location>
</feature>
<dbReference type="GeneID" id="9183085"/>
<evidence type="ECO:0000313" key="4">
    <source>
        <dbReference type="Proteomes" id="UP000006911"/>
    </source>
</evidence>
<dbReference type="PANTHER" id="PTHR23079">
    <property type="entry name" value="RNA-DEPENDENT RNA POLYMERASE"/>
    <property type="match status" value="1"/>
</dbReference>
<feature type="region of interest" description="Disordered" evidence="1">
    <location>
        <begin position="47"/>
        <end position="67"/>
    </location>
</feature>
<keyword evidence="4" id="KW-1185">Reference proteome</keyword>
<evidence type="ECO:0000259" key="2">
    <source>
        <dbReference type="Pfam" id="PF05183"/>
    </source>
</evidence>
<dbReference type="eggNOG" id="KOG0988">
    <property type="taxonomic scope" value="Eukaryota"/>
</dbReference>
<protein>
    <submittedName>
        <fullName evidence="3">(Perigord truffle) hypothetical protein</fullName>
    </submittedName>
</protein>
<evidence type="ECO:0000256" key="1">
    <source>
        <dbReference type="SAM" id="MobiDB-lite"/>
    </source>
</evidence>
<feature type="region of interest" description="Disordered" evidence="1">
    <location>
        <begin position="1"/>
        <end position="35"/>
    </location>
</feature>
<dbReference type="RefSeq" id="XP_002838558.1">
    <property type="nucleotide sequence ID" value="XM_002838512.1"/>
</dbReference>
<dbReference type="PANTHER" id="PTHR23079:SF14">
    <property type="entry name" value="RNA-DEPENDENT RNA POLYMERASE"/>
    <property type="match status" value="1"/>
</dbReference>
<feature type="compositionally biased region" description="Basic and acidic residues" evidence="1">
    <location>
        <begin position="515"/>
        <end position="547"/>
    </location>
</feature>
<dbReference type="InterPro" id="IPR007855">
    <property type="entry name" value="RDRP"/>
</dbReference>
<dbReference type="KEGG" id="tml:GSTUM_00001133001"/>
<gene>
    <name evidence="3" type="ORF">GSTUM_00001133001</name>
</gene>
<evidence type="ECO:0000313" key="3">
    <source>
        <dbReference type="EMBL" id="CAZ82749.1"/>
    </source>
</evidence>
<reference evidence="3 4" key="1">
    <citation type="journal article" date="2010" name="Nature">
        <title>Perigord black truffle genome uncovers evolutionary origins and mechanisms of symbiosis.</title>
        <authorList>
            <person name="Martin F."/>
            <person name="Kohler A."/>
            <person name="Murat C."/>
            <person name="Balestrini R."/>
            <person name="Coutinho P.M."/>
            <person name="Jaillon O."/>
            <person name="Montanini B."/>
            <person name="Morin E."/>
            <person name="Noel B."/>
            <person name="Percudani R."/>
            <person name="Porcel B."/>
            <person name="Rubini A."/>
            <person name="Amicucci A."/>
            <person name="Amselem J."/>
            <person name="Anthouard V."/>
            <person name="Arcioni S."/>
            <person name="Artiguenave F."/>
            <person name="Aury J.M."/>
            <person name="Ballario P."/>
            <person name="Bolchi A."/>
            <person name="Brenna A."/>
            <person name="Brun A."/>
            <person name="Buee M."/>
            <person name="Cantarel B."/>
            <person name="Chevalier G."/>
            <person name="Couloux A."/>
            <person name="Da Silva C."/>
            <person name="Denoeud F."/>
            <person name="Duplessis S."/>
            <person name="Ghignone S."/>
            <person name="Hilselberger B."/>
            <person name="Iotti M."/>
            <person name="Marcais B."/>
            <person name="Mello A."/>
            <person name="Miranda M."/>
            <person name="Pacioni G."/>
            <person name="Quesneville H."/>
            <person name="Riccioni C."/>
            <person name="Ruotolo R."/>
            <person name="Splivallo R."/>
            <person name="Stocchi V."/>
            <person name="Tisserant E."/>
            <person name="Viscomi A.R."/>
            <person name="Zambonelli A."/>
            <person name="Zampieri E."/>
            <person name="Henrissat B."/>
            <person name="Lebrun M.H."/>
            <person name="Paolocci F."/>
            <person name="Bonfante P."/>
            <person name="Ottonello S."/>
            <person name="Wincker P."/>
        </authorList>
    </citation>
    <scope>NUCLEOTIDE SEQUENCE [LARGE SCALE GENOMIC DNA]</scope>
    <source>
        <strain evidence="3 4">Mel28</strain>
    </source>
</reference>
<feature type="compositionally biased region" description="Polar residues" evidence="1">
    <location>
        <begin position="1"/>
        <end position="15"/>
    </location>
</feature>
<organism evidence="3 4">
    <name type="scientific">Tuber melanosporum (strain Mel28)</name>
    <name type="common">Perigord black truffle</name>
    <dbReference type="NCBI Taxonomy" id="656061"/>
    <lineage>
        <taxon>Eukaryota</taxon>
        <taxon>Fungi</taxon>
        <taxon>Dikarya</taxon>
        <taxon>Ascomycota</taxon>
        <taxon>Pezizomycotina</taxon>
        <taxon>Pezizomycetes</taxon>
        <taxon>Pezizales</taxon>
        <taxon>Tuberaceae</taxon>
        <taxon>Tuber</taxon>
    </lineage>
</organism>
<feature type="domain" description="RDRP core" evidence="2">
    <location>
        <begin position="851"/>
        <end position="1495"/>
    </location>
</feature>
<accession>D5GE06</accession>
<dbReference type="GO" id="GO:0003968">
    <property type="term" value="F:RNA-directed RNA polymerase activity"/>
    <property type="evidence" value="ECO:0007669"/>
    <property type="project" value="UniProtKB-KW"/>
</dbReference>